<dbReference type="EMBL" id="JAKOGI010004409">
    <property type="protein sequence ID" value="KAJ8419802.1"/>
    <property type="molecule type" value="Genomic_DNA"/>
</dbReference>
<name>A0A9Q1GID0_9CARY</name>
<organism evidence="1 2">
    <name type="scientific">Carnegiea gigantea</name>
    <dbReference type="NCBI Taxonomy" id="171969"/>
    <lineage>
        <taxon>Eukaryota</taxon>
        <taxon>Viridiplantae</taxon>
        <taxon>Streptophyta</taxon>
        <taxon>Embryophyta</taxon>
        <taxon>Tracheophyta</taxon>
        <taxon>Spermatophyta</taxon>
        <taxon>Magnoliopsida</taxon>
        <taxon>eudicotyledons</taxon>
        <taxon>Gunneridae</taxon>
        <taxon>Pentapetalae</taxon>
        <taxon>Caryophyllales</taxon>
        <taxon>Cactineae</taxon>
        <taxon>Cactaceae</taxon>
        <taxon>Cactoideae</taxon>
        <taxon>Echinocereeae</taxon>
        <taxon>Carnegiea</taxon>
    </lineage>
</organism>
<dbReference type="AlphaFoldDB" id="A0A9Q1GID0"/>
<proteinExistence type="predicted"/>
<accession>A0A9Q1GID0</accession>
<sequence length="256" mass="26793">MRPLAEGFNVFLFVRPIQASYVPTCDIDHEVDGINLREVPSYGSSKEAKDLDMGAWNELFTAVVADPASSATADGGCCDVRIEGVGGFVFTSGPSNRSVELEVRASNGDLLTVVSGAGGLLEVGAWRWLTASVAGPVILSSTDGSRCFVQIEGVSGYASSSGSRIRPVEHLVGASNGGLLTVVSGTAGLSSASFCCSIPWVVGGRGLDCAGGDGGTWFGTVRGLPCFPPLPWLGLCAAREPEAEDWRIYIYIFIYI</sequence>
<evidence type="ECO:0000313" key="2">
    <source>
        <dbReference type="Proteomes" id="UP001153076"/>
    </source>
</evidence>
<reference evidence="1" key="1">
    <citation type="submission" date="2022-04" db="EMBL/GenBank/DDBJ databases">
        <title>Carnegiea gigantea Genome sequencing and assembly v2.</title>
        <authorList>
            <person name="Copetti D."/>
            <person name="Sanderson M.J."/>
            <person name="Burquez A."/>
            <person name="Wojciechowski M.F."/>
        </authorList>
    </citation>
    <scope>NUCLEOTIDE SEQUENCE</scope>
    <source>
        <strain evidence="1">SGP5-SGP5p</strain>
        <tissue evidence="1">Aerial part</tissue>
    </source>
</reference>
<dbReference type="Proteomes" id="UP001153076">
    <property type="component" value="Unassembled WGS sequence"/>
</dbReference>
<keyword evidence="2" id="KW-1185">Reference proteome</keyword>
<evidence type="ECO:0000313" key="1">
    <source>
        <dbReference type="EMBL" id="KAJ8419802.1"/>
    </source>
</evidence>
<protein>
    <submittedName>
        <fullName evidence="1">Uncharacterized protein</fullName>
    </submittedName>
</protein>
<gene>
    <name evidence="1" type="ORF">Cgig2_012526</name>
</gene>
<comment type="caution">
    <text evidence="1">The sequence shown here is derived from an EMBL/GenBank/DDBJ whole genome shotgun (WGS) entry which is preliminary data.</text>
</comment>